<keyword evidence="1" id="KW-0175">Coiled coil</keyword>
<feature type="coiled-coil region" evidence="1">
    <location>
        <begin position="51"/>
        <end position="85"/>
    </location>
</feature>
<evidence type="ECO:0000313" key="3">
    <source>
        <dbReference type="Proteomes" id="UP000054937"/>
    </source>
</evidence>
<dbReference type="AlphaFoldDB" id="A0A0V0R181"/>
<proteinExistence type="predicted"/>
<dbReference type="EMBL" id="LDAU01000078">
    <property type="protein sequence ID" value="KRX07944.1"/>
    <property type="molecule type" value="Genomic_DNA"/>
</dbReference>
<keyword evidence="3" id="KW-1185">Reference proteome</keyword>
<evidence type="ECO:0000313" key="2">
    <source>
        <dbReference type="EMBL" id="KRX07944.1"/>
    </source>
</evidence>
<gene>
    <name evidence="2" type="ORF">PPERSA_10332</name>
</gene>
<dbReference type="InParanoid" id="A0A0V0R181"/>
<comment type="caution">
    <text evidence="2">The sequence shown here is derived from an EMBL/GenBank/DDBJ whole genome shotgun (WGS) entry which is preliminary data.</text>
</comment>
<dbReference type="Proteomes" id="UP000054937">
    <property type="component" value="Unassembled WGS sequence"/>
</dbReference>
<organism evidence="2 3">
    <name type="scientific">Pseudocohnilembus persalinus</name>
    <name type="common">Ciliate</name>
    <dbReference type="NCBI Taxonomy" id="266149"/>
    <lineage>
        <taxon>Eukaryota</taxon>
        <taxon>Sar</taxon>
        <taxon>Alveolata</taxon>
        <taxon>Ciliophora</taxon>
        <taxon>Intramacronucleata</taxon>
        <taxon>Oligohymenophorea</taxon>
        <taxon>Scuticociliatia</taxon>
        <taxon>Philasterida</taxon>
        <taxon>Pseudocohnilembidae</taxon>
        <taxon>Pseudocohnilembus</taxon>
    </lineage>
</organism>
<sequence>MQKQSQESSENKNYLQQEIFKIKTQIQHQQQENIQLKDKYTHKIESLYDLLNHQQDENPQKNEKLMELEKEEDESSQDDKNLNQNQNIQKIDNIQTQFNNAIFIDKIQQNAQIQQGQEISIEEKLQKLAQKKQILQDYLNFQNNQIKEQSKSLQIFYFNLKDFINKQQEQKNKLILNILKLLESREFFIKKINIYQDFSQLATNNKSEKQDSNKYQQFYNTNNNNLKQETFQIIQSQDQKLILEFNFIQEQNSNQQQIEFQSQDYIMSPRDSIQFIQNNQSRQSFLSTLNMLNLNDQDYQDIVCNDIDDKQENQFLNNNFNSNLQKQQQNQVNLKNDSYNEFLNENKEFLNQINLRKTLKSILEKRYDNQDNQKLIKDCNTKLQAKQILQNDESNQIQLQTKESEQQQQFDEQLHSNQQSQQKFKYEKNLMKNDDISNKNIDQQKQRACDCKIF</sequence>
<accession>A0A0V0R181</accession>
<reference evidence="2 3" key="1">
    <citation type="journal article" date="2015" name="Sci. Rep.">
        <title>Genome of the facultative scuticociliatosis pathogen Pseudocohnilembus persalinus provides insight into its virulence through horizontal gene transfer.</title>
        <authorList>
            <person name="Xiong J."/>
            <person name="Wang G."/>
            <person name="Cheng J."/>
            <person name="Tian M."/>
            <person name="Pan X."/>
            <person name="Warren A."/>
            <person name="Jiang C."/>
            <person name="Yuan D."/>
            <person name="Miao W."/>
        </authorList>
    </citation>
    <scope>NUCLEOTIDE SEQUENCE [LARGE SCALE GENOMIC DNA]</scope>
    <source>
        <strain evidence="2">36N120E</strain>
    </source>
</reference>
<evidence type="ECO:0000256" key="1">
    <source>
        <dbReference type="SAM" id="Coils"/>
    </source>
</evidence>
<name>A0A0V0R181_PSEPJ</name>
<protein>
    <submittedName>
        <fullName evidence="2">Uncharacterized protein</fullName>
    </submittedName>
</protein>